<dbReference type="Gene3D" id="1.20.1250.20">
    <property type="entry name" value="MFS general substrate transporter like domains"/>
    <property type="match status" value="1"/>
</dbReference>
<evidence type="ECO:0000313" key="9">
    <source>
        <dbReference type="Proteomes" id="UP000621560"/>
    </source>
</evidence>
<feature type="transmembrane region" description="Helical" evidence="6">
    <location>
        <begin position="145"/>
        <end position="167"/>
    </location>
</feature>
<feature type="transmembrane region" description="Helical" evidence="6">
    <location>
        <begin position="266"/>
        <end position="288"/>
    </location>
</feature>
<feature type="transmembrane region" description="Helical" evidence="6">
    <location>
        <begin position="325"/>
        <end position="342"/>
    </location>
</feature>
<feature type="transmembrane region" description="Helical" evidence="6">
    <location>
        <begin position="173"/>
        <end position="194"/>
    </location>
</feature>
<dbReference type="PANTHER" id="PTHR42718">
    <property type="entry name" value="MAJOR FACILITATOR SUPERFAMILY MULTIDRUG TRANSPORTER MFSC"/>
    <property type="match status" value="1"/>
</dbReference>
<feature type="transmembrane region" description="Helical" evidence="6">
    <location>
        <begin position="432"/>
        <end position="454"/>
    </location>
</feature>
<evidence type="ECO:0000259" key="7">
    <source>
        <dbReference type="PROSITE" id="PS50850"/>
    </source>
</evidence>
<evidence type="ECO:0000313" key="8">
    <source>
        <dbReference type="EMBL" id="MBD2843670.1"/>
    </source>
</evidence>
<feature type="transmembrane region" description="Helical" evidence="6">
    <location>
        <begin position="22"/>
        <end position="52"/>
    </location>
</feature>
<dbReference type="SUPFAM" id="SSF103473">
    <property type="entry name" value="MFS general substrate transporter"/>
    <property type="match status" value="1"/>
</dbReference>
<dbReference type="InterPro" id="IPR020846">
    <property type="entry name" value="MFS_dom"/>
</dbReference>
<dbReference type="GO" id="GO:0005886">
    <property type="term" value="C:plasma membrane"/>
    <property type="evidence" value="ECO:0007669"/>
    <property type="project" value="UniProtKB-SubCell"/>
</dbReference>
<dbReference type="PANTHER" id="PTHR42718:SF9">
    <property type="entry name" value="MAJOR FACILITATOR SUPERFAMILY MULTIDRUG TRANSPORTER MFSC"/>
    <property type="match status" value="1"/>
</dbReference>
<evidence type="ECO:0000256" key="6">
    <source>
        <dbReference type="SAM" id="Phobius"/>
    </source>
</evidence>
<dbReference type="Pfam" id="PF07690">
    <property type="entry name" value="MFS_1"/>
    <property type="match status" value="1"/>
</dbReference>
<feature type="transmembrane region" description="Helical" evidence="6">
    <location>
        <begin position="348"/>
        <end position="369"/>
    </location>
</feature>
<dbReference type="AlphaFoldDB" id="A0A927BQ72"/>
<dbReference type="Proteomes" id="UP000621560">
    <property type="component" value="Unassembled WGS sequence"/>
</dbReference>
<dbReference type="PRINTS" id="PR01036">
    <property type="entry name" value="TCRTETB"/>
</dbReference>
<feature type="transmembrane region" description="Helical" evidence="6">
    <location>
        <begin position="88"/>
        <end position="106"/>
    </location>
</feature>
<protein>
    <submittedName>
        <fullName evidence="8">MFS transporter</fullName>
    </submittedName>
</protein>
<reference evidence="8" key="1">
    <citation type="submission" date="2020-09" db="EMBL/GenBank/DDBJ databases">
        <title>A novel bacterium of genus Paenibacillus, isolated from South China Sea.</title>
        <authorList>
            <person name="Huang H."/>
            <person name="Mo K."/>
            <person name="Hu Y."/>
        </authorList>
    </citation>
    <scope>NUCLEOTIDE SEQUENCE</scope>
    <source>
        <strain evidence="8">IB182496</strain>
    </source>
</reference>
<feature type="transmembrane region" description="Helical" evidence="6">
    <location>
        <begin position="294"/>
        <end position="313"/>
    </location>
</feature>
<dbReference type="PROSITE" id="PS50850">
    <property type="entry name" value="MFS"/>
    <property type="match status" value="1"/>
</dbReference>
<evidence type="ECO:0000256" key="3">
    <source>
        <dbReference type="ARBA" id="ARBA00022692"/>
    </source>
</evidence>
<evidence type="ECO:0000256" key="4">
    <source>
        <dbReference type="ARBA" id="ARBA00022989"/>
    </source>
</evidence>
<evidence type="ECO:0000256" key="2">
    <source>
        <dbReference type="ARBA" id="ARBA00022448"/>
    </source>
</evidence>
<dbReference type="InterPro" id="IPR011701">
    <property type="entry name" value="MFS"/>
</dbReference>
<keyword evidence="2" id="KW-0813">Transport</keyword>
<sequence length="466" mass="50044">MITHSEPLPAAQGLSKPEKRKIIALLCTVLLFSVMNSTMFMIAVPEIAAYFVLTPSQVSWVVTGYIILYGIGALIYGKLADLYPFRSLLTVGLLLFAAGSAVGFFADHFMMVVAARMIQATGAAAVPAMAFIAPARYFPDEKGKVLGIASSTMAFASGVGPVIGGFVSGAYGWPYLFLISSLVVFTIPFFRMWLPREAPKPGRVDFFGALLLAVSIGAFILMITTFLWWLLPVSLVFAWLFYLRTRRAAHPFVSLDLFRNASFRSAILTGFLGMLTLFSIMFVMPLYLAEFKSLSTTMVGLVMFPGAMSSALIGRSAGAMTDRRGSLPVVYIAFGLMCAGFLLTSTFIGAHVAAISAVLILCMVSFPFFQASTASLVSTTLPADQIGVGMGIYNLCNFMAGAFGGAIIGRILDFGLRGAPFNPFSFAEGGESVYSNLFLGITALTVLNAIIFYFRFGRDRASSPGG</sequence>
<dbReference type="GO" id="GO:0022857">
    <property type="term" value="F:transmembrane transporter activity"/>
    <property type="evidence" value="ECO:0007669"/>
    <property type="project" value="InterPro"/>
</dbReference>
<feature type="transmembrane region" description="Helical" evidence="6">
    <location>
        <begin position="58"/>
        <end position="76"/>
    </location>
</feature>
<feature type="transmembrane region" description="Helical" evidence="6">
    <location>
        <begin position="206"/>
        <end position="223"/>
    </location>
</feature>
<comment type="subcellular location">
    <subcellularLocation>
        <location evidence="1">Cell membrane</location>
        <topology evidence="1">Multi-pass membrane protein</topology>
    </subcellularLocation>
</comment>
<evidence type="ECO:0000256" key="1">
    <source>
        <dbReference type="ARBA" id="ARBA00004651"/>
    </source>
</evidence>
<dbReference type="InterPro" id="IPR036259">
    <property type="entry name" value="MFS_trans_sf"/>
</dbReference>
<keyword evidence="4 6" id="KW-1133">Transmembrane helix</keyword>
<accession>A0A927BQ72</accession>
<feature type="domain" description="Major facilitator superfamily (MFS) profile" evidence="7">
    <location>
        <begin position="22"/>
        <end position="460"/>
    </location>
</feature>
<keyword evidence="5 6" id="KW-0472">Membrane</keyword>
<keyword evidence="9" id="KW-1185">Reference proteome</keyword>
<feature type="transmembrane region" description="Helical" evidence="6">
    <location>
        <begin position="229"/>
        <end position="245"/>
    </location>
</feature>
<name>A0A927BQ72_9BACL</name>
<feature type="transmembrane region" description="Helical" evidence="6">
    <location>
        <begin position="112"/>
        <end position="133"/>
    </location>
</feature>
<keyword evidence="3 6" id="KW-0812">Transmembrane</keyword>
<dbReference type="CDD" id="cd17321">
    <property type="entry name" value="MFS_MMR_MDR_like"/>
    <property type="match status" value="1"/>
</dbReference>
<dbReference type="Gene3D" id="1.20.1720.10">
    <property type="entry name" value="Multidrug resistance protein D"/>
    <property type="match status" value="1"/>
</dbReference>
<organism evidence="8 9">
    <name type="scientific">Paenibacillus sabuli</name>
    <dbReference type="NCBI Taxonomy" id="2772509"/>
    <lineage>
        <taxon>Bacteria</taxon>
        <taxon>Bacillati</taxon>
        <taxon>Bacillota</taxon>
        <taxon>Bacilli</taxon>
        <taxon>Bacillales</taxon>
        <taxon>Paenibacillaceae</taxon>
        <taxon>Paenibacillus</taxon>
    </lineage>
</organism>
<comment type="caution">
    <text evidence="8">The sequence shown here is derived from an EMBL/GenBank/DDBJ whole genome shotgun (WGS) entry which is preliminary data.</text>
</comment>
<feature type="transmembrane region" description="Helical" evidence="6">
    <location>
        <begin position="390"/>
        <end position="412"/>
    </location>
</feature>
<dbReference type="EMBL" id="JACXIZ010000003">
    <property type="protein sequence ID" value="MBD2843670.1"/>
    <property type="molecule type" value="Genomic_DNA"/>
</dbReference>
<evidence type="ECO:0000256" key="5">
    <source>
        <dbReference type="ARBA" id="ARBA00023136"/>
    </source>
</evidence>
<proteinExistence type="predicted"/>
<gene>
    <name evidence="8" type="ORF">IDH44_00585</name>
</gene>
<dbReference type="RefSeq" id="WP_190913701.1">
    <property type="nucleotide sequence ID" value="NZ_JACXIZ010000003.1"/>
</dbReference>